<dbReference type="GeneID" id="7048773"/>
<evidence type="ECO:0000313" key="12">
    <source>
        <dbReference type="Proteomes" id="UP000001744"/>
    </source>
</evidence>
<dbReference type="Pfam" id="PF01459">
    <property type="entry name" value="Porin_3"/>
    <property type="match status" value="1"/>
</dbReference>
<evidence type="ECO:0000256" key="4">
    <source>
        <dbReference type="ARBA" id="ARBA00022452"/>
    </source>
</evidence>
<dbReference type="GO" id="GO:0030150">
    <property type="term" value="P:protein import into mitochondrial matrix"/>
    <property type="evidence" value="ECO:0000318"/>
    <property type="project" value="GO_Central"/>
</dbReference>
<dbReference type="GO" id="GO:0008320">
    <property type="term" value="F:protein transmembrane transporter activity"/>
    <property type="evidence" value="ECO:0000318"/>
    <property type="project" value="GO_Central"/>
</dbReference>
<dbReference type="GO" id="GO:0005742">
    <property type="term" value="C:mitochondrial outer membrane translocase complex"/>
    <property type="evidence" value="ECO:0000318"/>
    <property type="project" value="GO_Central"/>
</dbReference>
<dbReference type="VEuPathDB" id="FungiDB:SJAG_03515"/>
<evidence type="ECO:0000256" key="3">
    <source>
        <dbReference type="ARBA" id="ARBA00022448"/>
    </source>
</evidence>
<dbReference type="STRING" id="402676.B6K4F7"/>
<dbReference type="InterPro" id="IPR037930">
    <property type="entry name" value="Tom40"/>
</dbReference>
<evidence type="ECO:0000256" key="6">
    <source>
        <dbReference type="ARBA" id="ARBA00022787"/>
    </source>
</evidence>
<dbReference type="PANTHER" id="PTHR10802">
    <property type="entry name" value="MITOCHONDRIAL IMPORT RECEPTOR SUBUNIT TOM40"/>
    <property type="match status" value="1"/>
</dbReference>
<gene>
    <name evidence="11" type="primary">tom40</name>
    <name evidence="10" type="ORF">SJAG_03515</name>
</gene>
<dbReference type="Proteomes" id="UP000001744">
    <property type="component" value="Unassembled WGS sequence"/>
</dbReference>
<keyword evidence="5" id="KW-0812">Transmembrane</keyword>
<evidence type="ECO:0000313" key="10">
    <source>
        <dbReference type="EMBL" id="EEB08364.1"/>
    </source>
</evidence>
<reference evidence="10 12" key="1">
    <citation type="journal article" date="2011" name="Science">
        <title>Comparative functional genomics of the fission yeasts.</title>
        <authorList>
            <person name="Rhind N."/>
            <person name="Chen Z."/>
            <person name="Yassour M."/>
            <person name="Thompson D.A."/>
            <person name="Haas B.J."/>
            <person name="Habib N."/>
            <person name="Wapinski I."/>
            <person name="Roy S."/>
            <person name="Lin M.F."/>
            <person name="Heiman D.I."/>
            <person name="Young S.K."/>
            <person name="Furuya K."/>
            <person name="Guo Y."/>
            <person name="Pidoux A."/>
            <person name="Chen H.M."/>
            <person name="Robbertse B."/>
            <person name="Goldberg J.M."/>
            <person name="Aoki K."/>
            <person name="Bayne E.H."/>
            <person name="Berlin A.M."/>
            <person name="Desjardins C.A."/>
            <person name="Dobbs E."/>
            <person name="Dukaj L."/>
            <person name="Fan L."/>
            <person name="FitzGerald M.G."/>
            <person name="French C."/>
            <person name="Gujja S."/>
            <person name="Hansen K."/>
            <person name="Keifenheim D."/>
            <person name="Levin J.Z."/>
            <person name="Mosher R.A."/>
            <person name="Mueller C.A."/>
            <person name="Pfiffner J."/>
            <person name="Priest M."/>
            <person name="Russ C."/>
            <person name="Smialowska A."/>
            <person name="Swoboda P."/>
            <person name="Sykes S.M."/>
            <person name="Vaughn M."/>
            <person name="Vengrova S."/>
            <person name="Yoder R."/>
            <person name="Zeng Q."/>
            <person name="Allshire R."/>
            <person name="Baulcombe D."/>
            <person name="Birren B.W."/>
            <person name="Brown W."/>
            <person name="Ekwall K."/>
            <person name="Kellis M."/>
            <person name="Leatherwood J."/>
            <person name="Levin H."/>
            <person name="Margalit H."/>
            <person name="Martienssen R."/>
            <person name="Nieduszynski C.A."/>
            <person name="Spatafora J.W."/>
            <person name="Friedman N."/>
            <person name="Dalgaard J.Z."/>
            <person name="Baumann P."/>
            <person name="Niki H."/>
            <person name="Regev A."/>
            <person name="Nusbaum C."/>
        </authorList>
    </citation>
    <scope>NUCLEOTIDE SEQUENCE [LARGE SCALE GENOMIC DNA]</scope>
    <source>
        <strain evidence="12">yFS275 / FY16936</strain>
    </source>
</reference>
<proteinExistence type="inferred from homology"/>
<dbReference type="RefSeq" id="XP_002174657.1">
    <property type="nucleotide sequence ID" value="XM_002174621.2"/>
</dbReference>
<evidence type="ECO:0000256" key="5">
    <source>
        <dbReference type="ARBA" id="ARBA00022692"/>
    </source>
</evidence>
<sequence length="347" mass="38020">MDFFSSCKSAVSGFFNKIDEVKAPLKLTNPGTVENLAKEVSRDILLTNYAFTGVRADITKGFCTSPWFTVSHAFALGSQVLPPYSFSTMFGGEPLFLRGSVDNDGSLQALANCTWNSDITTKVQLQLSKGTAPSMCQIEHDHRGKDFSLSLKAMNPWLDDDRLTGIYILSYLQSVTSKLALGVEALWQKPAPSVGPEDVGLNYVARYNAGDWIWTAHLNGSQGDFTTTYWRKLSPKVEAGVECQLSPVGLNRQMAMLAGPKPEGLTSVGLKYEFAHSVYRGQIDSQGKVGVYLERRLAPAITLAFSSELDHPKRAAKLGLGLSLELPGNDEMIQQVEQQQQQQSQVA</sequence>
<evidence type="ECO:0000256" key="8">
    <source>
        <dbReference type="ARBA" id="ARBA00023128"/>
    </source>
</evidence>
<evidence type="ECO:0000256" key="7">
    <source>
        <dbReference type="ARBA" id="ARBA00022927"/>
    </source>
</evidence>
<comment type="similarity">
    <text evidence="2">Belongs to the Tom40 family.</text>
</comment>
<keyword evidence="8" id="KW-0496">Mitochondrion</keyword>
<name>B6K4F7_SCHJY</name>
<keyword evidence="12" id="KW-1185">Reference proteome</keyword>
<protein>
    <submittedName>
        <fullName evidence="10">TOM complex subunit Tom40</fullName>
    </submittedName>
</protein>
<keyword evidence="6" id="KW-1000">Mitochondrion outer membrane</keyword>
<dbReference type="InterPro" id="IPR027246">
    <property type="entry name" value="Porin_Euk/Tom40"/>
</dbReference>
<dbReference type="GO" id="GO:0045040">
    <property type="term" value="P:protein insertion into mitochondrial outer membrane"/>
    <property type="evidence" value="ECO:0007669"/>
    <property type="project" value="EnsemblFungi"/>
</dbReference>
<evidence type="ECO:0000256" key="9">
    <source>
        <dbReference type="ARBA" id="ARBA00023136"/>
    </source>
</evidence>
<dbReference type="InterPro" id="IPR005686">
    <property type="entry name" value="Tom40_fungi"/>
</dbReference>
<evidence type="ECO:0000256" key="1">
    <source>
        <dbReference type="ARBA" id="ARBA00004374"/>
    </source>
</evidence>
<dbReference type="HOGENOM" id="CLU_042174_0_0_1"/>
<dbReference type="OMA" id="TRFNYRW"/>
<keyword evidence="4" id="KW-1134">Transmembrane beta strand</keyword>
<keyword evidence="9" id="KW-0472">Membrane</keyword>
<keyword evidence="7" id="KW-0653">Protein transport</keyword>
<dbReference type="JaponicusDB" id="SJAG_03515">
    <property type="gene designation" value="tom40"/>
</dbReference>
<organism evidence="10 12">
    <name type="scientific">Schizosaccharomyces japonicus (strain yFS275 / FY16936)</name>
    <name type="common">Fission yeast</name>
    <dbReference type="NCBI Taxonomy" id="402676"/>
    <lineage>
        <taxon>Eukaryota</taxon>
        <taxon>Fungi</taxon>
        <taxon>Dikarya</taxon>
        <taxon>Ascomycota</taxon>
        <taxon>Taphrinomycotina</taxon>
        <taxon>Schizosaccharomycetes</taxon>
        <taxon>Schizosaccharomycetales</taxon>
        <taxon>Schizosaccharomycetaceae</taxon>
        <taxon>Schizosaccharomyces</taxon>
    </lineage>
</organism>
<dbReference type="OrthoDB" id="19656at2759"/>
<dbReference type="InterPro" id="IPR023614">
    <property type="entry name" value="Porin_dom_sf"/>
</dbReference>
<evidence type="ECO:0000256" key="2">
    <source>
        <dbReference type="ARBA" id="ARBA00010510"/>
    </source>
</evidence>
<evidence type="ECO:0000313" key="11">
    <source>
        <dbReference type="JaponicusDB" id="SJAG_03515"/>
    </source>
</evidence>
<dbReference type="eggNOG" id="KOG3296">
    <property type="taxonomic scope" value="Eukaryota"/>
</dbReference>
<dbReference type="Gene3D" id="2.40.160.10">
    <property type="entry name" value="Porin"/>
    <property type="match status" value="1"/>
</dbReference>
<keyword evidence="3" id="KW-0813">Transport</keyword>
<comment type="subcellular location">
    <subcellularLocation>
        <location evidence="1">Mitochondrion outer membrane</location>
        <topology evidence="1">Multi-pass membrane protein</topology>
    </subcellularLocation>
</comment>
<dbReference type="AlphaFoldDB" id="B6K4F7"/>
<dbReference type="CDD" id="cd07305">
    <property type="entry name" value="Porin3_Tom40"/>
    <property type="match status" value="1"/>
</dbReference>
<dbReference type="EMBL" id="KE651167">
    <property type="protein sequence ID" value="EEB08364.1"/>
    <property type="molecule type" value="Genomic_DNA"/>
</dbReference>
<dbReference type="NCBIfam" id="TIGR00989">
    <property type="entry name" value="3a0801s07tom40"/>
    <property type="match status" value="1"/>
</dbReference>
<accession>B6K4F7</accession>